<proteinExistence type="inferred from homology"/>
<name>A0ABU3VRT6_9EURY</name>
<evidence type="ECO:0000256" key="14">
    <source>
        <dbReference type="HAMAP-Rule" id="MF_00205"/>
    </source>
</evidence>
<dbReference type="PROSITE" id="PS50893">
    <property type="entry name" value="ABC_TRANSPORTER_2"/>
    <property type="match status" value="1"/>
</dbReference>
<dbReference type="InterPro" id="IPR041552">
    <property type="entry name" value="UvrA_DNA-bd"/>
</dbReference>
<dbReference type="InterPro" id="IPR013815">
    <property type="entry name" value="ATP_grasp_subdomain_1"/>
</dbReference>
<dbReference type="PANTHER" id="PTHR43152:SF3">
    <property type="entry name" value="UVRABC SYSTEM PROTEIN A"/>
    <property type="match status" value="1"/>
</dbReference>
<accession>A0ABU3VRT6</accession>
<evidence type="ECO:0000256" key="9">
    <source>
        <dbReference type="ARBA" id="ARBA00022833"/>
    </source>
</evidence>
<organism evidence="17 18">
    <name type="scientific">Methanimicrococcus hacksteinii</name>
    <dbReference type="NCBI Taxonomy" id="3028293"/>
    <lineage>
        <taxon>Archaea</taxon>
        <taxon>Methanobacteriati</taxon>
        <taxon>Methanobacteriota</taxon>
        <taxon>Stenosarchaea group</taxon>
        <taxon>Methanomicrobia</taxon>
        <taxon>Methanosarcinales</taxon>
        <taxon>Methanosarcinaceae</taxon>
        <taxon>Methanimicrococcus</taxon>
    </lineage>
</organism>
<comment type="caution">
    <text evidence="17">The sequence shown here is derived from an EMBL/GenBank/DDBJ whole genome shotgun (WGS) entry which is preliminary data.</text>
</comment>
<feature type="binding site" evidence="14">
    <location>
        <begin position="671"/>
        <end position="678"/>
    </location>
    <ligand>
        <name>ATP</name>
        <dbReference type="ChEBI" id="CHEBI:30616"/>
    </ligand>
</feature>
<dbReference type="InterPro" id="IPR041102">
    <property type="entry name" value="UvrA_inter"/>
</dbReference>
<keyword evidence="9 14" id="KW-0862">Zinc</keyword>
<dbReference type="InterPro" id="IPR017871">
    <property type="entry name" value="ABC_transporter-like_CS"/>
</dbReference>
<keyword evidence="8 14" id="KW-0863">Zinc-finger</keyword>
<feature type="compositionally biased region" description="Basic and acidic residues" evidence="15">
    <location>
        <begin position="970"/>
        <end position="988"/>
    </location>
</feature>
<evidence type="ECO:0000256" key="7">
    <source>
        <dbReference type="ARBA" id="ARBA00022769"/>
    </source>
</evidence>
<dbReference type="Gene3D" id="1.20.1580.10">
    <property type="entry name" value="ABC transporter ATPase like domain"/>
    <property type="match status" value="2"/>
</dbReference>
<comment type="subcellular location">
    <subcellularLocation>
        <location evidence="1 14">Cytoplasm</location>
    </subcellularLocation>
</comment>
<dbReference type="EMBL" id="JAWDKC010000033">
    <property type="protein sequence ID" value="MDV0446137.1"/>
    <property type="molecule type" value="Genomic_DNA"/>
</dbReference>
<dbReference type="RefSeq" id="WP_318786576.1">
    <property type="nucleotide sequence ID" value="NZ_JAWDKC010000033.1"/>
</dbReference>
<comment type="subunit">
    <text evidence="14">Forms a heterotetramer with UvrB during the search for lesions.</text>
</comment>
<feature type="compositionally biased region" description="Low complexity" evidence="15">
    <location>
        <begin position="993"/>
        <end position="1052"/>
    </location>
</feature>
<evidence type="ECO:0000256" key="10">
    <source>
        <dbReference type="ARBA" id="ARBA00022840"/>
    </source>
</evidence>
<keyword evidence="4 14" id="KW-0677">Repeat</keyword>
<evidence type="ECO:0000256" key="6">
    <source>
        <dbReference type="ARBA" id="ARBA00022763"/>
    </source>
</evidence>
<evidence type="ECO:0000256" key="12">
    <source>
        <dbReference type="ARBA" id="ARBA00023125"/>
    </source>
</evidence>
<dbReference type="Gene3D" id="3.40.50.300">
    <property type="entry name" value="P-loop containing nucleotide triphosphate hydrolases"/>
    <property type="match status" value="2"/>
</dbReference>
<feature type="zinc finger region" description="C4-type" evidence="14">
    <location>
        <begin position="770"/>
        <end position="796"/>
    </location>
</feature>
<evidence type="ECO:0000256" key="13">
    <source>
        <dbReference type="ARBA" id="ARBA00023204"/>
    </source>
</evidence>
<dbReference type="CDD" id="cd03271">
    <property type="entry name" value="ABC_UvrA_II"/>
    <property type="match status" value="1"/>
</dbReference>
<comment type="similarity">
    <text evidence="14">Belongs to the ABC transporter superfamily. UvrA family.</text>
</comment>
<feature type="zinc finger region" description="C4-type" evidence="14">
    <location>
        <begin position="285"/>
        <end position="312"/>
    </location>
</feature>
<keyword evidence="13 14" id="KW-0234">DNA repair</keyword>
<evidence type="ECO:0000313" key="17">
    <source>
        <dbReference type="EMBL" id="MDV0446137.1"/>
    </source>
</evidence>
<evidence type="ECO:0000256" key="15">
    <source>
        <dbReference type="SAM" id="MobiDB-lite"/>
    </source>
</evidence>
<sequence>MKELIIKGAREHNLKNISVTIPKNQLTVITGVSGSGKSTLAFDTIYAEGQRRYVESLSSYARQFLGIMDKPDVDSIEGLSPAISIEQKTTSKNPRSTVGTVTEIYDYFRLLFARVGTPYCPDHNLKIESQSPEKIADLVFAEFEGMVTIFAPIVRKKKGTYQQLIYDLNAEGFMRVRINGEIYRTDEEIDLERYKMHDIDIVVDRIDVDDENERSRLVEACERATERSGGLVYVVGKPNSYRKEKGTRGLYQKVHKKRTIDENSFGDDEDADEIIEVTYSSKMACPECGLAFEELQPRMFSFNSPFGACPECNGLGFKMEFDENLIIPDRSLSIAEGAVAVYKNYFDGYRQQHLASVAKHYGFSPLTPIQDLTEAQYNALMYGSDDKIKFNMKMNNGEFNYTSTNKWEGVLPQCVRLYSQTESDYRRQEFEKFMRVTKCPTCEGDRLNKKAMSVKIDGYNIIDITKLSVSEAIDFFDNLPLTEKQQEIASLILKEIQTRLHFLNQVGIGYLTMFRNSGTLSGGEAQRIRLATQIGSNLTGVLYVLDEPSIGLHQRDNNKLIETLRHLRDLGNTLVVVEHDEDTILNADYVIDMGPGAGVTGGHVVSAGTPDEIIHDAESLTGRYLSGAEFIPMPAERRKSDQFIRLKGAKAHNLKNLSVDIPTGVLTAVTGVSGSGKSTLIYDTLYPALMHALHHSKMEGGEYTSLQFDTKVDKVIVIDQDPIGKTPRSNPATYTKIFDKIREIYAATKEAKVRGYTPGRFSFNVKGGRCEACQGDGLIKIEMNFLPDVYVECEECKGTRYNKETLEVKYNGKSIAEVLDMTVAEALEHFKKVPFIHDKLDTLARVGLDYIKLGQSSTTLSGGEAQRIKLTRELSKKATGKTIYLLDEPTTGLHFHDVKKLISVLNDLVDMGNTVIVIEHNLDVIKCADYIFDLGPEGGNDGGEIIAEGTPEEVIKSSKSYTAQYLKPVLEKAPRAPPKSAEEMEVGKKKTSKTTAAKTTSTKTTSTKTTSTKTISTKTTSTKTISTKPTSSKTTASKTPASKVTASKTTTK</sequence>
<keyword evidence="2 14" id="KW-0963">Cytoplasm</keyword>
<keyword evidence="14" id="KW-0742">SOS response</keyword>
<keyword evidence="5 14" id="KW-0547">Nucleotide-binding</keyword>
<evidence type="ECO:0000256" key="5">
    <source>
        <dbReference type="ARBA" id="ARBA00022741"/>
    </source>
</evidence>
<dbReference type="InterPro" id="IPR027417">
    <property type="entry name" value="P-loop_NTPase"/>
</dbReference>
<dbReference type="CDD" id="cd03270">
    <property type="entry name" value="ABC_UvrA_I"/>
    <property type="match status" value="1"/>
</dbReference>
<reference evidence="17 18" key="1">
    <citation type="submission" date="2023-06" db="EMBL/GenBank/DDBJ databases">
        <title>Genome sequence of Methanimicrococcus sp. At1.</title>
        <authorList>
            <person name="Protasov E."/>
            <person name="Platt K."/>
            <person name="Poehlein A."/>
            <person name="Daniel R."/>
            <person name="Brune A."/>
        </authorList>
    </citation>
    <scope>NUCLEOTIDE SEQUENCE [LARGE SCALE GENOMIC DNA]</scope>
    <source>
        <strain evidence="17 18">At1</strain>
    </source>
</reference>
<dbReference type="Proteomes" id="UP001272052">
    <property type="component" value="Unassembled WGS sequence"/>
</dbReference>
<dbReference type="PANTHER" id="PTHR43152">
    <property type="entry name" value="UVRABC SYSTEM PROTEIN A"/>
    <property type="match status" value="1"/>
</dbReference>
<dbReference type="Pfam" id="PF17755">
    <property type="entry name" value="UvrA_DNA-bind"/>
    <property type="match status" value="1"/>
</dbReference>
<feature type="domain" description="ABC transporter" evidence="16">
    <location>
        <begin position="638"/>
        <end position="967"/>
    </location>
</feature>
<dbReference type="NCBIfam" id="NF001503">
    <property type="entry name" value="PRK00349.1"/>
    <property type="match status" value="1"/>
</dbReference>
<dbReference type="Pfam" id="PF17760">
    <property type="entry name" value="UvrA_inter"/>
    <property type="match status" value="1"/>
</dbReference>
<feature type="region of interest" description="Disordered" evidence="15">
    <location>
        <begin position="970"/>
        <end position="1052"/>
    </location>
</feature>
<keyword evidence="6 14" id="KW-0227">DNA damage</keyword>
<evidence type="ECO:0000256" key="4">
    <source>
        <dbReference type="ARBA" id="ARBA00022737"/>
    </source>
</evidence>
<dbReference type="HAMAP" id="MF_00205">
    <property type="entry name" value="UvrA"/>
    <property type="match status" value="1"/>
</dbReference>
<dbReference type="PROSITE" id="PS00211">
    <property type="entry name" value="ABC_TRANSPORTER_1"/>
    <property type="match status" value="1"/>
</dbReference>
<keyword evidence="12 14" id="KW-0238">DNA-binding</keyword>
<keyword evidence="10 14" id="KW-0067">ATP-binding</keyword>
<feature type="binding site" evidence="14">
    <location>
        <begin position="31"/>
        <end position="38"/>
    </location>
    <ligand>
        <name>ATP</name>
        <dbReference type="ChEBI" id="CHEBI:30616"/>
    </ligand>
</feature>
<dbReference type="NCBIfam" id="TIGR00630">
    <property type="entry name" value="uvra"/>
    <property type="match status" value="1"/>
</dbReference>
<dbReference type="SUPFAM" id="SSF52540">
    <property type="entry name" value="P-loop containing nucleoside triphosphate hydrolases"/>
    <property type="match status" value="2"/>
</dbReference>
<gene>
    <name evidence="14 17" type="primary">uvrA</name>
    <name evidence="17" type="ORF">MmiAt1_17540</name>
</gene>
<keyword evidence="3 14" id="KW-0479">Metal-binding</keyword>
<evidence type="ECO:0000259" key="16">
    <source>
        <dbReference type="PROSITE" id="PS50893"/>
    </source>
</evidence>
<comment type="function">
    <text evidence="14">The UvrABC repair system catalyzes the recognition and processing of DNA lesions. UvrA is an ATPase and a DNA-binding protein. A damage recognition complex composed of 2 UvrA and 2 UvrB subunits scans DNA for abnormalities. When the presence of a lesion has been verified by UvrB, the UvrA molecules dissociate.</text>
</comment>
<dbReference type="Gene3D" id="1.10.8.280">
    <property type="entry name" value="ABC transporter ATPase domain-like"/>
    <property type="match status" value="1"/>
</dbReference>
<evidence type="ECO:0000256" key="3">
    <source>
        <dbReference type="ARBA" id="ARBA00022723"/>
    </source>
</evidence>
<dbReference type="Gene3D" id="3.30.1490.20">
    <property type="entry name" value="ATP-grasp fold, A domain"/>
    <property type="match status" value="1"/>
</dbReference>
<keyword evidence="7 14" id="KW-0228">DNA excision</keyword>
<dbReference type="InterPro" id="IPR004602">
    <property type="entry name" value="UvrA"/>
</dbReference>
<evidence type="ECO:0000313" key="18">
    <source>
        <dbReference type="Proteomes" id="UP001272052"/>
    </source>
</evidence>
<evidence type="ECO:0000256" key="2">
    <source>
        <dbReference type="ARBA" id="ARBA00022490"/>
    </source>
</evidence>
<protein>
    <recommendedName>
        <fullName evidence="14">UvrABC system protein A</fullName>
        <shortName evidence="14">UvrA protein</shortName>
    </recommendedName>
    <alternativeName>
        <fullName evidence="14">Excinuclease ABC subunit A</fullName>
    </alternativeName>
</protein>
<dbReference type="InterPro" id="IPR003439">
    <property type="entry name" value="ABC_transporter-like_ATP-bd"/>
</dbReference>
<keyword evidence="18" id="KW-1185">Reference proteome</keyword>
<keyword evidence="11 14" id="KW-0267">Excision nuclease</keyword>
<evidence type="ECO:0000256" key="11">
    <source>
        <dbReference type="ARBA" id="ARBA00022881"/>
    </source>
</evidence>
<evidence type="ECO:0000256" key="1">
    <source>
        <dbReference type="ARBA" id="ARBA00004496"/>
    </source>
</evidence>
<evidence type="ECO:0000256" key="8">
    <source>
        <dbReference type="ARBA" id="ARBA00022771"/>
    </source>
</evidence>